<keyword evidence="1" id="KW-0472">Membrane</keyword>
<gene>
    <name evidence="2" type="ORF">K469DRAFT_717490</name>
</gene>
<keyword evidence="1" id="KW-0812">Transmembrane</keyword>
<dbReference type="AlphaFoldDB" id="A0A6A6DHG5"/>
<dbReference type="PANTHER" id="PTHR36978:SF3">
    <property type="entry name" value="P-LOOP CONTAINING NUCLEOSIDE TRIPHOSPHATE HYDROLASE PROTEIN"/>
    <property type="match status" value="1"/>
</dbReference>
<organism evidence="2 3">
    <name type="scientific">Zopfia rhizophila CBS 207.26</name>
    <dbReference type="NCBI Taxonomy" id="1314779"/>
    <lineage>
        <taxon>Eukaryota</taxon>
        <taxon>Fungi</taxon>
        <taxon>Dikarya</taxon>
        <taxon>Ascomycota</taxon>
        <taxon>Pezizomycotina</taxon>
        <taxon>Dothideomycetes</taxon>
        <taxon>Dothideomycetes incertae sedis</taxon>
        <taxon>Zopfiaceae</taxon>
        <taxon>Zopfia</taxon>
    </lineage>
</organism>
<keyword evidence="1" id="KW-1133">Transmembrane helix</keyword>
<dbReference type="InterPro" id="IPR040632">
    <property type="entry name" value="Sulfotransfer_4"/>
</dbReference>
<dbReference type="Gene3D" id="3.40.50.300">
    <property type="entry name" value="P-loop containing nucleotide triphosphate hydrolases"/>
    <property type="match status" value="1"/>
</dbReference>
<dbReference type="PANTHER" id="PTHR36978">
    <property type="entry name" value="P-LOOP CONTAINING NUCLEOTIDE TRIPHOSPHATE HYDROLASE"/>
    <property type="match status" value="1"/>
</dbReference>
<dbReference type="SUPFAM" id="SSF52540">
    <property type="entry name" value="P-loop containing nucleoside triphosphate hydrolases"/>
    <property type="match status" value="1"/>
</dbReference>
<dbReference type="Pfam" id="PF17784">
    <property type="entry name" value="Sulfotransfer_4"/>
    <property type="match status" value="1"/>
</dbReference>
<accession>A0A6A6DHG5</accession>
<evidence type="ECO:0008006" key="4">
    <source>
        <dbReference type="Google" id="ProtNLM"/>
    </source>
</evidence>
<dbReference type="InterPro" id="IPR027417">
    <property type="entry name" value="P-loop_NTPase"/>
</dbReference>
<protein>
    <recommendedName>
        <fullName evidence="4">NAD dependent epimerase/dehydratase</fullName>
    </recommendedName>
</protein>
<feature type="transmembrane region" description="Helical" evidence="1">
    <location>
        <begin position="246"/>
        <end position="265"/>
    </location>
</feature>
<evidence type="ECO:0000256" key="1">
    <source>
        <dbReference type="SAM" id="Phobius"/>
    </source>
</evidence>
<sequence length="268" mass="29591">MGQEASKPQPGTKIRIIGAGLPRTGTASFSAALSILLNGPVYHGGTQMCLGRPSDISNWISVLGKTPIRSSGDREYILKEIDKMLDGYVATTDTPGAQFVPELMELYPDAKVICTVRDPDAWAKSIDKTAGNALMWFLGIVLLPLPGMRNFPRYLEAIRDGRWNELYAKPGDGYVYGRQVWDRHMEWLKKLVPEKKLVFFDVSDGWGPLCAALGVEVPEAVEFPKSNDGDAMDRFAKEQIRRGLKAWAKIFGVCTLLGGIGWAAASRW</sequence>
<dbReference type="Proteomes" id="UP000800200">
    <property type="component" value="Unassembled WGS sequence"/>
</dbReference>
<evidence type="ECO:0000313" key="3">
    <source>
        <dbReference type="Proteomes" id="UP000800200"/>
    </source>
</evidence>
<dbReference type="OrthoDB" id="408152at2759"/>
<name>A0A6A6DHG5_9PEZI</name>
<evidence type="ECO:0000313" key="2">
    <source>
        <dbReference type="EMBL" id="KAF2178984.1"/>
    </source>
</evidence>
<reference evidence="2" key="1">
    <citation type="journal article" date="2020" name="Stud. Mycol.">
        <title>101 Dothideomycetes genomes: a test case for predicting lifestyles and emergence of pathogens.</title>
        <authorList>
            <person name="Haridas S."/>
            <person name="Albert R."/>
            <person name="Binder M."/>
            <person name="Bloem J."/>
            <person name="Labutti K."/>
            <person name="Salamov A."/>
            <person name="Andreopoulos B."/>
            <person name="Baker S."/>
            <person name="Barry K."/>
            <person name="Bills G."/>
            <person name="Bluhm B."/>
            <person name="Cannon C."/>
            <person name="Castanera R."/>
            <person name="Culley D."/>
            <person name="Daum C."/>
            <person name="Ezra D."/>
            <person name="Gonzalez J."/>
            <person name="Henrissat B."/>
            <person name="Kuo A."/>
            <person name="Liang C."/>
            <person name="Lipzen A."/>
            <person name="Lutzoni F."/>
            <person name="Magnuson J."/>
            <person name="Mondo S."/>
            <person name="Nolan M."/>
            <person name="Ohm R."/>
            <person name="Pangilinan J."/>
            <person name="Park H.-J."/>
            <person name="Ramirez L."/>
            <person name="Alfaro M."/>
            <person name="Sun H."/>
            <person name="Tritt A."/>
            <person name="Yoshinaga Y."/>
            <person name="Zwiers L.-H."/>
            <person name="Turgeon B."/>
            <person name="Goodwin S."/>
            <person name="Spatafora J."/>
            <person name="Crous P."/>
            <person name="Grigoriev I."/>
        </authorList>
    </citation>
    <scope>NUCLEOTIDE SEQUENCE</scope>
    <source>
        <strain evidence="2">CBS 207.26</strain>
    </source>
</reference>
<dbReference type="EMBL" id="ML994670">
    <property type="protein sequence ID" value="KAF2178984.1"/>
    <property type="molecule type" value="Genomic_DNA"/>
</dbReference>
<proteinExistence type="predicted"/>
<keyword evidence="3" id="KW-1185">Reference proteome</keyword>